<organism evidence="2 3">
    <name type="scientific">Protopolystoma xenopodis</name>
    <dbReference type="NCBI Taxonomy" id="117903"/>
    <lineage>
        <taxon>Eukaryota</taxon>
        <taxon>Metazoa</taxon>
        <taxon>Spiralia</taxon>
        <taxon>Lophotrochozoa</taxon>
        <taxon>Platyhelminthes</taxon>
        <taxon>Monogenea</taxon>
        <taxon>Polyopisthocotylea</taxon>
        <taxon>Polystomatidea</taxon>
        <taxon>Polystomatidae</taxon>
        <taxon>Protopolystoma</taxon>
    </lineage>
</organism>
<dbReference type="Proteomes" id="UP000784294">
    <property type="component" value="Unassembled WGS sequence"/>
</dbReference>
<reference evidence="2" key="1">
    <citation type="submission" date="2018-11" db="EMBL/GenBank/DDBJ databases">
        <authorList>
            <consortium name="Pathogen Informatics"/>
        </authorList>
    </citation>
    <scope>NUCLEOTIDE SEQUENCE</scope>
</reference>
<protein>
    <submittedName>
        <fullName evidence="2">Uncharacterized protein</fullName>
    </submittedName>
</protein>
<keyword evidence="3" id="KW-1185">Reference proteome</keyword>
<comment type="caution">
    <text evidence="2">The sequence shown here is derived from an EMBL/GenBank/DDBJ whole genome shotgun (WGS) entry which is preliminary data.</text>
</comment>
<gene>
    <name evidence="2" type="ORF">PXEA_LOCUS23729</name>
</gene>
<name>A0A3S5CL73_9PLAT</name>
<dbReference type="AlphaFoldDB" id="A0A3S5CL73"/>
<evidence type="ECO:0000313" key="2">
    <source>
        <dbReference type="EMBL" id="VEL30289.1"/>
    </source>
</evidence>
<feature type="compositionally biased region" description="Polar residues" evidence="1">
    <location>
        <begin position="115"/>
        <end position="124"/>
    </location>
</feature>
<evidence type="ECO:0000313" key="3">
    <source>
        <dbReference type="Proteomes" id="UP000784294"/>
    </source>
</evidence>
<sequence>MGSSVSSISGSGSTGGASDCILHLTFKTGKPWLLLCLEEEAQKSIQAALWEVLETGRPSEDKPSGSSEHMGTQDRVLPTNQVTPFFRPIPVGREWSTPGLKDPNANDSAGKDLLSQGSLSSPPNSAATLAIPIGLQDLPVFQSVSNTLRDAHLKFANPQYQTESRRQSSWQLEFGK</sequence>
<accession>A0A3S5CL73</accession>
<proteinExistence type="predicted"/>
<dbReference type="EMBL" id="CAAALY010111000">
    <property type="protein sequence ID" value="VEL30289.1"/>
    <property type="molecule type" value="Genomic_DNA"/>
</dbReference>
<evidence type="ECO:0000256" key="1">
    <source>
        <dbReference type="SAM" id="MobiDB-lite"/>
    </source>
</evidence>
<feature type="region of interest" description="Disordered" evidence="1">
    <location>
        <begin position="56"/>
        <end position="124"/>
    </location>
</feature>